<dbReference type="Gene3D" id="2.60.40.2810">
    <property type="match status" value="4"/>
</dbReference>
<organism evidence="4 5">
    <name type="scientific">Beggiatoa alba B18LD</name>
    <dbReference type="NCBI Taxonomy" id="395493"/>
    <lineage>
        <taxon>Bacteria</taxon>
        <taxon>Pseudomonadati</taxon>
        <taxon>Pseudomonadota</taxon>
        <taxon>Gammaproteobacteria</taxon>
        <taxon>Thiotrichales</taxon>
        <taxon>Thiotrichaceae</taxon>
        <taxon>Beggiatoa</taxon>
    </lineage>
</organism>
<dbReference type="Proteomes" id="UP000005744">
    <property type="component" value="Unassembled WGS sequence"/>
</dbReference>
<dbReference type="Pfam" id="PF17963">
    <property type="entry name" value="Big_9"/>
    <property type="match status" value="5"/>
</dbReference>
<dbReference type="Gene3D" id="2.60.40.3440">
    <property type="match status" value="4"/>
</dbReference>
<dbReference type="STRING" id="395493.BegalDRAFT_1216"/>
<feature type="domain" description="Cadherin-like" evidence="3">
    <location>
        <begin position="872"/>
        <end position="963"/>
    </location>
</feature>
<feature type="domain" description="Cadherin-like" evidence="3">
    <location>
        <begin position="774"/>
        <end position="865"/>
    </location>
</feature>
<feature type="domain" description="FecR protein" evidence="2">
    <location>
        <begin position="38"/>
        <end position="134"/>
    </location>
</feature>
<gene>
    <name evidence="4" type="ORF">BegalDRAFT_1216</name>
</gene>
<feature type="region of interest" description="Disordered" evidence="1">
    <location>
        <begin position="201"/>
        <end position="227"/>
    </location>
</feature>
<accession>I3CES3</accession>
<dbReference type="Pfam" id="PF17892">
    <property type="entry name" value="Cadherin_5"/>
    <property type="match status" value="4"/>
</dbReference>
<evidence type="ECO:0000313" key="5">
    <source>
        <dbReference type="Proteomes" id="UP000005744"/>
    </source>
</evidence>
<dbReference type="HOGENOM" id="CLU_251771_0_0_6"/>
<dbReference type="eggNOG" id="COG5276">
    <property type="taxonomic scope" value="Bacteria"/>
</dbReference>
<feature type="domain" description="Cadherin-like" evidence="3">
    <location>
        <begin position="560"/>
        <end position="645"/>
    </location>
</feature>
<evidence type="ECO:0000256" key="1">
    <source>
        <dbReference type="SAM" id="MobiDB-lite"/>
    </source>
</evidence>
<reference evidence="4 5" key="1">
    <citation type="submission" date="2011-11" db="EMBL/GenBank/DDBJ databases">
        <title>Improved High-Quality Draft sequence of Beggiatoa alba B18lD.</title>
        <authorList>
            <consortium name="US DOE Joint Genome Institute"/>
            <person name="Lucas S."/>
            <person name="Han J."/>
            <person name="Lapidus A."/>
            <person name="Cheng J.-F."/>
            <person name="Goodwin L."/>
            <person name="Pitluck S."/>
            <person name="Peters L."/>
            <person name="Mikhailova N."/>
            <person name="Held B."/>
            <person name="Detter J.C."/>
            <person name="Han C."/>
            <person name="Tapia R."/>
            <person name="Land M."/>
            <person name="Hauser L."/>
            <person name="Kyrpides N."/>
            <person name="Ivanova N."/>
            <person name="Pagani I."/>
            <person name="Samuel K."/>
            <person name="Teske A."/>
            <person name="Mueller J."/>
            <person name="Woyke T."/>
        </authorList>
    </citation>
    <scope>NUCLEOTIDE SEQUENCE [LARGE SCALE GENOMIC DNA]</scope>
    <source>
        <strain evidence="4 5">B18LD</strain>
    </source>
</reference>
<dbReference type="NCBIfam" id="NF012211">
    <property type="entry name" value="tand_rpt_95"/>
    <property type="match status" value="8"/>
</dbReference>
<evidence type="ECO:0000313" key="4">
    <source>
        <dbReference type="EMBL" id="EIJ42116.1"/>
    </source>
</evidence>
<dbReference type="InterPro" id="IPR006860">
    <property type="entry name" value="FecR"/>
</dbReference>
<name>I3CES3_9GAMM</name>
<dbReference type="SUPFAM" id="SSF51120">
    <property type="entry name" value="beta-Roll"/>
    <property type="match status" value="1"/>
</dbReference>
<protein>
    <recommendedName>
        <fullName evidence="6">Tandem-95 repeat protein</fullName>
    </recommendedName>
</protein>
<sequence length="1442" mass="151454">MAKQIGTVTTIVDTAIKAVGADGNVRTLAQGDAVFQGDTIETGKRAYVKITLSDGTLFQLGPLSKASLDKFNYQPDAQHGELESSVFIGVFRFISGKIGGDERGQHTTIKTPAATIGIRGSELDIAVDEQGNMTLLHISGLVDVTPVVGLPFSVYLAGTRVELSLHDAPVVSLADSAFISQFRAYLLPLNAHKTEDESLLRANSVHQKEPSPTENGEETNTEQQESLGRQHFSNLADHALLTVGSSADSATTTAARLAHLSSSMGRNDGQEENVLLPPLPFGLSQGNTSNDVLFKSPLTTDDGDTNRFTEDHAILTPVLFTEPQLIRADTEILQGQNGTVFNNQDGSFTYVPNVGFWGEDSFGYRFSPFEAFTIVSVTIARPQVDMPLVQADDVVPIRTNAGGTLLVQTDGTVDYIPPVNFHGTDSFSYLPAGQNTPITIELNVEAMNDAPIAVRDDYTEILNPNLLTVAEDSVLTIPADVLLANDIEVDKIDGDGLSIYAVSPTDGIIPTQGTVVLNPDNSVSFQPTANFNGETIFTYVVQDSDGVRSSSTVKVAVTPVNDAPLVGNDVLNGAGQNPVTIPIAQLLSNDSDIEKQVLILIAVENPENGSVVLNPNGTITFTPAPNFTGGQFDYLVSDGQAENAVSRGTVIIVLDGSGVPILPIDDNNQPPITNNLAPIANADGVFQMGTEDTIVLLGASLLLNDIDPNGDLLSISSVSSGAGGTARLDAQGNITFTRSADFTGIGSFSYTISDGRGGTASATVTVQGEVEPLNLPPIAVNDAFITPENTALSINPATLLQNDRDPEQAVLNITALGGATHGTVTQTADGTIIFTPVTDFVGIAQFSYNVSDGVNNTTATVQIQVQPLPDTQPQAVSDSFITNHNQPLNISSAQLLANDIPAQATDILQIQNVINPQQGTVTLNSDGTVTFTPTQDFVGTASFDYVLSNQQGQLSSTTVTINVLPNQPPIAQDDADPTTNSVGFNQSLLLTAATLLANDSDPDNDPLTITQVDSRSQAQGTVTLTTDGNVLYTPAPDFSGTDQFTYTISDGHGGTASATVSVFVENAPPVAVDDLDPSVLSTPKNQAITIPVATLLSNDSDPNNDPLSLVAVGEAVNGQVAFTLDGAVIFTPDVNFVGTAGFQYSISDGKGAFDTAQVAITVVDANSPPVANPDTLSAGFNQTVFIPVADLLANDTDPDATDILSITELIDDPSNGVTAKLLNNEIQLFVDTLSNNQFDSISFKYILSDGQGNQSETTVTVEADNVIKGTANADNLAGTNADDIILGLGGNDTFQATTGNDILLGGEGDDLFLFDPSQVENAILKGESGQDTLQLTGSTSLDLLQNSSLPSGEGFQLSGIDTIDIRDSSGGNTQLRLSAQDVLDISDNGRLLIEGNTQSFVVSNDGWINAGVETLGTATYNRYTANGAELWVNTDIGGQFIF</sequence>
<dbReference type="eggNOG" id="COG2931">
    <property type="taxonomic scope" value="Bacteria"/>
</dbReference>
<dbReference type="EMBL" id="JH600070">
    <property type="protein sequence ID" value="EIJ42116.1"/>
    <property type="molecule type" value="Genomic_DNA"/>
</dbReference>
<dbReference type="InterPro" id="IPR041690">
    <property type="entry name" value="Cadherin_5"/>
</dbReference>
<proteinExistence type="predicted"/>
<dbReference type="Gene3D" id="2.150.10.10">
    <property type="entry name" value="Serralysin-like metalloprotease, C-terminal"/>
    <property type="match status" value="1"/>
</dbReference>
<evidence type="ECO:0008006" key="6">
    <source>
        <dbReference type="Google" id="ProtNLM"/>
    </source>
</evidence>
<evidence type="ECO:0000259" key="3">
    <source>
        <dbReference type="Pfam" id="PF17892"/>
    </source>
</evidence>
<evidence type="ECO:0000259" key="2">
    <source>
        <dbReference type="Pfam" id="PF04773"/>
    </source>
</evidence>
<feature type="domain" description="Cadherin-like" evidence="3">
    <location>
        <begin position="1066"/>
        <end position="1162"/>
    </location>
</feature>
<dbReference type="InterPro" id="IPR011049">
    <property type="entry name" value="Serralysin-like_metalloprot_C"/>
</dbReference>
<dbReference type="eggNOG" id="COG5295">
    <property type="taxonomic scope" value="Bacteria"/>
</dbReference>
<dbReference type="RefSeq" id="WP_002684756.1">
    <property type="nucleotide sequence ID" value="NZ_JH600070.1"/>
</dbReference>
<dbReference type="OrthoDB" id="5902819at2"/>
<dbReference type="Pfam" id="PF04773">
    <property type="entry name" value="FecR"/>
    <property type="match status" value="1"/>
</dbReference>
<keyword evidence="5" id="KW-1185">Reference proteome</keyword>